<evidence type="ECO:0000313" key="3">
    <source>
        <dbReference type="Proteomes" id="UP000479000"/>
    </source>
</evidence>
<name>A0A6H5G5M0_9HEMI</name>
<protein>
    <submittedName>
        <fullName evidence="2">Uncharacterized protein</fullName>
    </submittedName>
</protein>
<sequence>MISNHVRAIKESVSGQPNPTTTSEDDGEWTYAQKTRKLKKKVKTPQPPANEQQEVKVAGEPHWTQVRAELRSKLASKGGPIPASSTRTIILSAGDGGAGKKLLELGRPADLGIEVRETRP</sequence>
<feature type="region of interest" description="Disordered" evidence="1">
    <location>
        <begin position="1"/>
        <end position="31"/>
    </location>
</feature>
<feature type="compositionally biased region" description="Polar residues" evidence="1">
    <location>
        <begin position="13"/>
        <end position="22"/>
    </location>
</feature>
<evidence type="ECO:0000313" key="2">
    <source>
        <dbReference type="EMBL" id="CAA9998030.1"/>
    </source>
</evidence>
<feature type="region of interest" description="Disordered" evidence="1">
    <location>
        <begin position="37"/>
        <end position="56"/>
    </location>
</feature>
<dbReference type="Proteomes" id="UP000479000">
    <property type="component" value="Unassembled WGS sequence"/>
</dbReference>
<organism evidence="2 3">
    <name type="scientific">Nesidiocoris tenuis</name>
    <dbReference type="NCBI Taxonomy" id="355587"/>
    <lineage>
        <taxon>Eukaryota</taxon>
        <taxon>Metazoa</taxon>
        <taxon>Ecdysozoa</taxon>
        <taxon>Arthropoda</taxon>
        <taxon>Hexapoda</taxon>
        <taxon>Insecta</taxon>
        <taxon>Pterygota</taxon>
        <taxon>Neoptera</taxon>
        <taxon>Paraneoptera</taxon>
        <taxon>Hemiptera</taxon>
        <taxon>Heteroptera</taxon>
        <taxon>Panheteroptera</taxon>
        <taxon>Cimicomorpha</taxon>
        <taxon>Miridae</taxon>
        <taxon>Dicyphina</taxon>
        <taxon>Nesidiocoris</taxon>
    </lineage>
</organism>
<reference evidence="2 3" key="1">
    <citation type="submission" date="2020-02" db="EMBL/GenBank/DDBJ databases">
        <authorList>
            <person name="Ferguson B K."/>
        </authorList>
    </citation>
    <scope>NUCLEOTIDE SEQUENCE [LARGE SCALE GENOMIC DNA]</scope>
</reference>
<gene>
    <name evidence="2" type="ORF">NTEN_LOCUS4324</name>
</gene>
<evidence type="ECO:0000256" key="1">
    <source>
        <dbReference type="SAM" id="MobiDB-lite"/>
    </source>
</evidence>
<accession>A0A6H5G5M0</accession>
<dbReference type="EMBL" id="CADCXU010006475">
    <property type="protein sequence ID" value="CAA9998030.1"/>
    <property type="molecule type" value="Genomic_DNA"/>
</dbReference>
<keyword evidence="3" id="KW-1185">Reference proteome</keyword>
<dbReference type="AlphaFoldDB" id="A0A6H5G5M0"/>
<proteinExistence type="predicted"/>
<feature type="non-terminal residue" evidence="2">
    <location>
        <position position="120"/>
    </location>
</feature>